<evidence type="ECO:0000256" key="2">
    <source>
        <dbReference type="ARBA" id="ARBA00022692"/>
    </source>
</evidence>
<dbReference type="GO" id="GO:0016020">
    <property type="term" value="C:membrane"/>
    <property type="evidence" value="ECO:0007669"/>
    <property type="project" value="UniProtKB-SubCell"/>
</dbReference>
<dbReference type="PaxDb" id="284590-Q6CQP8"/>
<dbReference type="Proteomes" id="UP000000598">
    <property type="component" value="Chromosome D"/>
</dbReference>
<feature type="chain" id="PRO_5004271627" evidence="7">
    <location>
        <begin position="20"/>
        <end position="267"/>
    </location>
</feature>
<dbReference type="HOGENOM" id="CLU_1050442_0_0_1"/>
<dbReference type="FunCoup" id="Q6CQP8">
    <property type="interactions" value="48"/>
</dbReference>
<evidence type="ECO:0000259" key="8">
    <source>
        <dbReference type="Pfam" id="PF20520"/>
    </source>
</evidence>
<keyword evidence="2 6" id="KW-0812">Transmembrane</keyword>
<dbReference type="eggNOG" id="ENOG502S5C0">
    <property type="taxonomic scope" value="Eukaryota"/>
</dbReference>
<gene>
    <name evidence="9" type="ORF">KLLA0_D15334g</name>
</gene>
<feature type="transmembrane region" description="Helical" evidence="6">
    <location>
        <begin position="224"/>
        <end position="249"/>
    </location>
</feature>
<keyword evidence="10" id="KW-1185">Reference proteome</keyword>
<dbReference type="InParanoid" id="Q6CQP8"/>
<sequence>MLCLSVLLGFLWIFQGVLAGDMTSFLSVNAHRYINPVETKQVNYLVELLLLSNNEEPLVVLQFDNFNLLDHFDEKHAQTYPFLTALFETSLVTVLEEQNVDALKSGFDHANLMQINEIPASASDLLRYKFSSSDKAVVVEFTKENYDIAELDDFLQTMYAFMEDSLKNIDNIVLRVPTSSDSSTKLKSLRNGETSKDVGVDDPENSHEDEPEDSDALSSLWTEGLLSCLIVSGLLLAILVVAISWLASLDISYGALEKSANPLKKNN</sequence>
<evidence type="ECO:0000313" key="10">
    <source>
        <dbReference type="Proteomes" id="UP000000598"/>
    </source>
</evidence>
<evidence type="ECO:0000256" key="7">
    <source>
        <dbReference type="SAM" id="SignalP"/>
    </source>
</evidence>
<name>Q6CQP8_KLULA</name>
<comment type="subcellular location">
    <subcellularLocation>
        <location evidence="1">Membrane</location>
        <topology evidence="1">Single-pass membrane protein</topology>
    </subcellularLocation>
</comment>
<accession>Q6CQP8</accession>
<dbReference type="STRING" id="284590.Q6CQP8"/>
<dbReference type="InterPro" id="IPR046756">
    <property type="entry name" value="VAS1/VOA1_TM"/>
</dbReference>
<dbReference type="AlphaFoldDB" id="Q6CQP8"/>
<proteinExistence type="predicted"/>
<evidence type="ECO:0000256" key="3">
    <source>
        <dbReference type="ARBA" id="ARBA00022989"/>
    </source>
</evidence>
<dbReference type="KEGG" id="kla:KLLA0_D15334g"/>
<evidence type="ECO:0000313" key="9">
    <source>
        <dbReference type="EMBL" id="CAH00837.1"/>
    </source>
</evidence>
<dbReference type="Pfam" id="PF20520">
    <property type="entry name" value="Ac45-VOA1_TM"/>
    <property type="match status" value="1"/>
</dbReference>
<keyword evidence="4 6" id="KW-0472">Membrane</keyword>
<organism evidence="9 10">
    <name type="scientific">Kluyveromyces lactis (strain ATCC 8585 / CBS 2359 / DSM 70799 / NBRC 1267 / NRRL Y-1140 / WM37)</name>
    <name type="common">Yeast</name>
    <name type="synonym">Candida sphaerica</name>
    <dbReference type="NCBI Taxonomy" id="284590"/>
    <lineage>
        <taxon>Eukaryota</taxon>
        <taxon>Fungi</taxon>
        <taxon>Dikarya</taxon>
        <taxon>Ascomycota</taxon>
        <taxon>Saccharomycotina</taxon>
        <taxon>Saccharomycetes</taxon>
        <taxon>Saccharomycetales</taxon>
        <taxon>Saccharomycetaceae</taxon>
        <taxon>Kluyveromyces</taxon>
    </lineage>
</organism>
<evidence type="ECO:0000256" key="4">
    <source>
        <dbReference type="ARBA" id="ARBA00023136"/>
    </source>
</evidence>
<keyword evidence="3 6" id="KW-1133">Transmembrane helix</keyword>
<dbReference type="OMA" id="HINSKDY"/>
<feature type="signal peptide" evidence="7">
    <location>
        <begin position="1"/>
        <end position="19"/>
    </location>
</feature>
<feature type="compositionally biased region" description="Basic and acidic residues" evidence="5">
    <location>
        <begin position="193"/>
        <end position="208"/>
    </location>
</feature>
<feature type="domain" description="V-type proton ATPase subunit S1/VOA1 transmembrane" evidence="8">
    <location>
        <begin position="220"/>
        <end position="258"/>
    </location>
</feature>
<protein>
    <submittedName>
        <fullName evidence="9">KLLA0D15334p</fullName>
    </submittedName>
</protein>
<reference evidence="9 10" key="1">
    <citation type="journal article" date="2004" name="Nature">
        <title>Genome evolution in yeasts.</title>
        <authorList>
            <consortium name="Genolevures"/>
            <person name="Dujon B."/>
            <person name="Sherman D."/>
            <person name="Fischer G."/>
            <person name="Durrens P."/>
            <person name="Casaregola S."/>
            <person name="Lafontaine I."/>
            <person name="de Montigny J."/>
            <person name="Marck C."/>
            <person name="Neuveglise C."/>
            <person name="Talla E."/>
            <person name="Goffard N."/>
            <person name="Frangeul L."/>
            <person name="Aigle M."/>
            <person name="Anthouard V."/>
            <person name="Babour A."/>
            <person name="Barbe V."/>
            <person name="Barnay S."/>
            <person name="Blanchin S."/>
            <person name="Beckerich J.M."/>
            <person name="Beyne E."/>
            <person name="Bleykasten C."/>
            <person name="Boisrame A."/>
            <person name="Boyer J."/>
            <person name="Cattolico L."/>
            <person name="Confanioleri F."/>
            <person name="de Daruvar A."/>
            <person name="Despons L."/>
            <person name="Fabre E."/>
            <person name="Fairhead C."/>
            <person name="Ferry-Dumazet H."/>
            <person name="Groppi A."/>
            <person name="Hantraye F."/>
            <person name="Hennequin C."/>
            <person name="Jauniaux N."/>
            <person name="Joyet P."/>
            <person name="Kachouri R."/>
            <person name="Kerrest A."/>
            <person name="Koszul R."/>
            <person name="Lemaire M."/>
            <person name="Lesur I."/>
            <person name="Ma L."/>
            <person name="Muller H."/>
            <person name="Nicaud J.M."/>
            <person name="Nikolski M."/>
            <person name="Oztas S."/>
            <person name="Ozier-Kalogeropoulos O."/>
            <person name="Pellenz S."/>
            <person name="Potier S."/>
            <person name="Richard G.F."/>
            <person name="Straub M.L."/>
            <person name="Suleau A."/>
            <person name="Swennene D."/>
            <person name="Tekaia F."/>
            <person name="Wesolowski-Louvel M."/>
            <person name="Westhof E."/>
            <person name="Wirth B."/>
            <person name="Zeniou-Meyer M."/>
            <person name="Zivanovic I."/>
            <person name="Bolotin-Fukuhara M."/>
            <person name="Thierry A."/>
            <person name="Bouchier C."/>
            <person name="Caudron B."/>
            <person name="Scarpelli C."/>
            <person name="Gaillardin C."/>
            <person name="Weissenbach J."/>
            <person name="Wincker P."/>
            <person name="Souciet J.L."/>
        </authorList>
    </citation>
    <scope>NUCLEOTIDE SEQUENCE [LARGE SCALE GENOMIC DNA]</scope>
    <source>
        <strain evidence="10">ATCC 8585 / CBS 2359 / DSM 70799 / NBRC 1267 / NRRL Y-1140 / WM37</strain>
    </source>
</reference>
<evidence type="ECO:0000256" key="5">
    <source>
        <dbReference type="SAM" id="MobiDB-lite"/>
    </source>
</evidence>
<evidence type="ECO:0000256" key="1">
    <source>
        <dbReference type="ARBA" id="ARBA00004167"/>
    </source>
</evidence>
<evidence type="ECO:0000256" key="6">
    <source>
        <dbReference type="SAM" id="Phobius"/>
    </source>
</evidence>
<dbReference type="EMBL" id="CR382124">
    <property type="protein sequence ID" value="CAH00837.1"/>
    <property type="molecule type" value="Genomic_DNA"/>
</dbReference>
<feature type="region of interest" description="Disordered" evidence="5">
    <location>
        <begin position="182"/>
        <end position="214"/>
    </location>
</feature>
<keyword evidence="7" id="KW-0732">Signal</keyword>